<dbReference type="InterPro" id="IPR032675">
    <property type="entry name" value="LRR_dom_sf"/>
</dbReference>
<dbReference type="EMBL" id="GILB01008342">
    <property type="protein sequence ID" value="NUU88675.1"/>
    <property type="molecule type" value="Transcribed_RNA"/>
</dbReference>
<organism evidence="1">
    <name type="scientific">Populus davidiana</name>
    <dbReference type="NCBI Taxonomy" id="266767"/>
    <lineage>
        <taxon>Eukaryota</taxon>
        <taxon>Viridiplantae</taxon>
        <taxon>Streptophyta</taxon>
        <taxon>Embryophyta</taxon>
        <taxon>Tracheophyta</taxon>
        <taxon>Spermatophyta</taxon>
        <taxon>Magnoliopsida</taxon>
        <taxon>eudicotyledons</taxon>
        <taxon>Gunneridae</taxon>
        <taxon>Pentapetalae</taxon>
        <taxon>rosids</taxon>
        <taxon>fabids</taxon>
        <taxon>Malpighiales</taxon>
        <taxon>Salicaceae</taxon>
        <taxon>Saliceae</taxon>
        <taxon>Populus</taxon>
    </lineage>
</organism>
<evidence type="ECO:0000313" key="1">
    <source>
        <dbReference type="EMBL" id="NUU88675.1"/>
    </source>
</evidence>
<protein>
    <submittedName>
        <fullName evidence="1">Uncharacterized protein</fullName>
    </submittedName>
</protein>
<dbReference type="Gene3D" id="3.80.10.10">
    <property type="entry name" value="Ribonuclease Inhibitor"/>
    <property type="match status" value="1"/>
</dbReference>
<dbReference type="AlphaFoldDB" id="A0A6M2EZ14"/>
<sequence length="105" mass="11225">MFTGSTSLNGLRKLETLYLDSNDFMESILIESLGALPSLKTLHAGGSNFTRFGKGLCNSSSLEEVVLDGSSLPASFLRNIRPLSTLKVLSLNGVDFNSTLPTQGN</sequence>
<name>A0A6M2EZ14_9ROSI</name>
<proteinExistence type="predicted"/>
<accession>A0A6M2EZ14</accession>
<reference evidence="1" key="1">
    <citation type="submission" date="2020-03" db="EMBL/GenBank/DDBJ databases">
        <authorList>
            <person name="Zhang R."/>
        </authorList>
    </citation>
    <scope>NUCLEOTIDE SEQUENCE</scope>
</reference>
<dbReference type="SUPFAM" id="SSF52058">
    <property type="entry name" value="L domain-like"/>
    <property type="match status" value="1"/>
</dbReference>